<dbReference type="InterPro" id="IPR037068">
    <property type="entry name" value="DNA_primase_core_N_sf"/>
</dbReference>
<dbReference type="SUPFAM" id="SSF57783">
    <property type="entry name" value="Zinc beta-ribbon"/>
    <property type="match status" value="1"/>
</dbReference>
<protein>
    <recommendedName>
        <fullName evidence="12 13">DNA primase</fullName>
        <ecNumber evidence="12">2.7.7.101</ecNumber>
    </recommendedName>
</protein>
<keyword evidence="10 12" id="KW-0238">DNA-binding</keyword>
<comment type="subunit">
    <text evidence="12">Monomer. Interacts with DnaB.</text>
</comment>
<dbReference type="Gene3D" id="3.40.1360.10">
    <property type="match status" value="1"/>
</dbReference>
<dbReference type="PANTHER" id="PTHR30313">
    <property type="entry name" value="DNA PRIMASE"/>
    <property type="match status" value="1"/>
</dbReference>
<evidence type="ECO:0000256" key="2">
    <source>
        <dbReference type="ARBA" id="ARBA00022515"/>
    </source>
</evidence>
<comment type="domain">
    <text evidence="12">Contains an N-terminal zinc-binding domain, a central core domain that contains the primase activity, and a C-terminal DnaB-binding domain.</text>
</comment>
<dbReference type="InterPro" id="IPR030846">
    <property type="entry name" value="DnaG_bac"/>
</dbReference>
<evidence type="ECO:0000256" key="10">
    <source>
        <dbReference type="ARBA" id="ARBA00023125"/>
    </source>
</evidence>
<evidence type="ECO:0000256" key="9">
    <source>
        <dbReference type="ARBA" id="ARBA00022842"/>
    </source>
</evidence>
<dbReference type="InterPro" id="IPR006171">
    <property type="entry name" value="TOPRIM_dom"/>
</dbReference>
<proteinExistence type="inferred from homology"/>
<dbReference type="Gene3D" id="1.10.860.10">
    <property type="entry name" value="DNAb Helicase, Chain A"/>
    <property type="match status" value="1"/>
</dbReference>
<dbReference type="InterPro" id="IPR034151">
    <property type="entry name" value="TOPRIM_DnaG_bac"/>
</dbReference>
<dbReference type="InterPro" id="IPR050219">
    <property type="entry name" value="DnaG_primase"/>
</dbReference>
<dbReference type="FunFam" id="3.90.580.10:FF:000001">
    <property type="entry name" value="DNA primase"/>
    <property type="match status" value="1"/>
</dbReference>
<evidence type="ECO:0000256" key="5">
    <source>
        <dbReference type="ARBA" id="ARBA00022705"/>
    </source>
</evidence>
<dbReference type="GO" id="GO:0003899">
    <property type="term" value="F:DNA-directed RNA polymerase activity"/>
    <property type="evidence" value="ECO:0007669"/>
    <property type="project" value="UniProtKB-UniRule"/>
</dbReference>
<dbReference type="HAMAP" id="MF_00974">
    <property type="entry name" value="DNA_primase_DnaG"/>
    <property type="match status" value="1"/>
</dbReference>
<dbReference type="GO" id="GO:0000428">
    <property type="term" value="C:DNA-directed RNA polymerase complex"/>
    <property type="evidence" value="ECO:0007669"/>
    <property type="project" value="UniProtKB-KW"/>
</dbReference>
<evidence type="ECO:0000256" key="6">
    <source>
        <dbReference type="ARBA" id="ARBA00022723"/>
    </source>
</evidence>
<dbReference type="Pfam" id="PF10410">
    <property type="entry name" value="DnaB_bind"/>
    <property type="match status" value="1"/>
</dbReference>
<dbReference type="InterPro" id="IPR002694">
    <property type="entry name" value="Znf_CHC2"/>
</dbReference>
<dbReference type="SMART" id="SM00493">
    <property type="entry name" value="TOPRIM"/>
    <property type="match status" value="1"/>
</dbReference>
<dbReference type="GO" id="GO:0006269">
    <property type="term" value="P:DNA replication, synthesis of primer"/>
    <property type="evidence" value="ECO:0007669"/>
    <property type="project" value="UniProtKB-UniRule"/>
</dbReference>
<dbReference type="Pfam" id="PF13155">
    <property type="entry name" value="Toprim_2"/>
    <property type="match status" value="1"/>
</dbReference>
<gene>
    <name evidence="12" type="primary">dnaG</name>
    <name evidence="16" type="ORF">IRI77_14610</name>
</gene>
<evidence type="ECO:0000256" key="3">
    <source>
        <dbReference type="ARBA" id="ARBA00022679"/>
    </source>
</evidence>
<dbReference type="InterPro" id="IPR013264">
    <property type="entry name" value="DNAG_N"/>
</dbReference>
<name>A0A7S7NWM7_PALFE</name>
<dbReference type="InterPro" id="IPR019475">
    <property type="entry name" value="DNA_primase_DnaB-bd"/>
</dbReference>
<evidence type="ECO:0000256" key="8">
    <source>
        <dbReference type="ARBA" id="ARBA00022833"/>
    </source>
</evidence>
<keyword evidence="2 12" id="KW-0639">Primosome</keyword>
<evidence type="ECO:0000256" key="7">
    <source>
        <dbReference type="ARBA" id="ARBA00022771"/>
    </source>
</evidence>
<dbReference type="PANTHER" id="PTHR30313:SF2">
    <property type="entry name" value="DNA PRIMASE"/>
    <property type="match status" value="1"/>
</dbReference>
<dbReference type="Pfam" id="PF08275">
    <property type="entry name" value="DNAG_N"/>
    <property type="match status" value="1"/>
</dbReference>
<keyword evidence="11 12" id="KW-0804">Transcription</keyword>
<sequence length="582" mass="64650">MNKELVDQVKSAVDIVQVVREYVPSLKRSGAGTRYIGLCPFHTEKTPSFSVHGTHQFYKCFGCGAGGDVFKFVQEMERLTFWESLKYLAERNGIPLPKRSDLADEEAKKRGAVYEMNEIAVKVYQDLLFSPAGQEARAYLKHRGLSQAIAEEFNLGLSERGGQMLVKIFEKQGFTHTEMESSGLIRVRNEGTGHYDVFRGRLMFPIHSETGKVIGFGARALAEGDEPKYLNSGDSDVYQKRSVLYNLNRARKPIQEAGFSILVEGYMDVIGVYAAGVRNVVASCGTALTNFQVRSLRRHAGEVVLNFDPDNAGANAAEKSIPILLEEGVRLRVLSLTGGLDPDEYIKANGAAAYGDALRGARGYFHWLADRARTRLDLHTPEGRVAAFQFLLPAIQKMPDKLDRLAVANDVAEYLKMEPGIVLDEFRKAAAEKRGRVTRREENTPDANEVLLLHALLGNPEARDEIVPVLRGLSVVTKFRSARIFEVILQLVAEGVSPSYSSVEARLGEPDKALLVSLVFADDTLSQNFTTEQAVACVRQLAFGERDVHLAELRQRIKDAERSGNMEEALHLMEELNALKRS</sequence>
<evidence type="ECO:0000256" key="13">
    <source>
        <dbReference type="PIRNR" id="PIRNR002811"/>
    </source>
</evidence>
<dbReference type="RefSeq" id="WP_194452780.1">
    <property type="nucleotide sequence ID" value="NZ_CP063849.1"/>
</dbReference>
<keyword evidence="9" id="KW-0460">Magnesium</keyword>
<dbReference type="SMART" id="SM00400">
    <property type="entry name" value="ZnF_CHCC"/>
    <property type="match status" value="1"/>
</dbReference>
<comment type="cofactor">
    <cofactor evidence="12 13 14">
        <name>Zn(2+)</name>
        <dbReference type="ChEBI" id="CHEBI:29105"/>
    </cofactor>
    <text evidence="12 13 14">Binds 1 zinc ion per monomer.</text>
</comment>
<accession>A0A7S7NWM7</accession>
<comment type="similarity">
    <text evidence="12 13">Belongs to the DnaG primase family.</text>
</comment>
<organism evidence="16 17">
    <name type="scientific">Paludibaculum fermentans</name>
    <dbReference type="NCBI Taxonomy" id="1473598"/>
    <lineage>
        <taxon>Bacteria</taxon>
        <taxon>Pseudomonadati</taxon>
        <taxon>Acidobacteriota</taxon>
        <taxon>Terriglobia</taxon>
        <taxon>Bryobacterales</taxon>
        <taxon>Bryobacteraceae</taxon>
        <taxon>Paludibaculum</taxon>
    </lineage>
</organism>
<comment type="function">
    <text evidence="12 13">RNA polymerase that catalyzes the synthesis of short RNA molecules used as primers for DNA polymerase during DNA replication.</text>
</comment>
<evidence type="ECO:0000259" key="15">
    <source>
        <dbReference type="PROSITE" id="PS50880"/>
    </source>
</evidence>
<evidence type="ECO:0000256" key="4">
    <source>
        <dbReference type="ARBA" id="ARBA00022695"/>
    </source>
</evidence>
<dbReference type="PIRSF" id="PIRSF002811">
    <property type="entry name" value="DnaG"/>
    <property type="match status" value="1"/>
</dbReference>
<dbReference type="GO" id="GO:0003677">
    <property type="term" value="F:DNA binding"/>
    <property type="evidence" value="ECO:0007669"/>
    <property type="project" value="UniProtKB-KW"/>
</dbReference>
<dbReference type="GO" id="GO:0005737">
    <property type="term" value="C:cytoplasm"/>
    <property type="evidence" value="ECO:0007669"/>
    <property type="project" value="TreeGrafter"/>
</dbReference>
<dbReference type="EMBL" id="CP063849">
    <property type="protein sequence ID" value="QOY91125.1"/>
    <property type="molecule type" value="Genomic_DNA"/>
</dbReference>
<evidence type="ECO:0000256" key="11">
    <source>
        <dbReference type="ARBA" id="ARBA00023163"/>
    </source>
</evidence>
<evidence type="ECO:0000313" key="17">
    <source>
        <dbReference type="Proteomes" id="UP000593892"/>
    </source>
</evidence>
<evidence type="ECO:0000256" key="12">
    <source>
        <dbReference type="HAMAP-Rule" id="MF_00974"/>
    </source>
</evidence>
<dbReference type="InterPro" id="IPR036977">
    <property type="entry name" value="DNA_primase_Znf_CHC2"/>
</dbReference>
<dbReference type="KEGG" id="pfer:IRI77_14610"/>
<dbReference type="GO" id="GO:1990077">
    <property type="term" value="C:primosome complex"/>
    <property type="evidence" value="ECO:0007669"/>
    <property type="project" value="UniProtKB-KW"/>
</dbReference>
<comment type="catalytic activity">
    <reaction evidence="12">
        <text>ssDNA + n NTP = ssDNA/pppN(pN)n-1 hybrid + (n-1) diphosphate.</text>
        <dbReference type="EC" id="2.7.7.101"/>
    </reaction>
</comment>
<evidence type="ECO:0000256" key="14">
    <source>
        <dbReference type="PIRSR" id="PIRSR002811-1"/>
    </source>
</evidence>
<dbReference type="CDD" id="cd03364">
    <property type="entry name" value="TOPRIM_DnaG_primases"/>
    <property type="match status" value="1"/>
</dbReference>
<keyword evidence="5 12" id="KW-0235">DNA replication</keyword>
<keyword evidence="8 12" id="KW-0862">Zinc</keyword>
<dbReference type="GO" id="GO:0008270">
    <property type="term" value="F:zinc ion binding"/>
    <property type="evidence" value="ECO:0007669"/>
    <property type="project" value="UniProtKB-UniRule"/>
</dbReference>
<reference evidence="16 17" key="1">
    <citation type="submission" date="2020-10" db="EMBL/GenBank/DDBJ databases">
        <title>Complete genome sequence of Paludibaculum fermentans P105T, a facultatively anaerobic acidobacterium capable of dissimilatory Fe(III) reduction.</title>
        <authorList>
            <person name="Dedysh S.N."/>
            <person name="Beletsky A.V."/>
            <person name="Kulichevskaya I.S."/>
            <person name="Mardanov A.V."/>
            <person name="Ravin N.V."/>
        </authorList>
    </citation>
    <scope>NUCLEOTIDE SEQUENCE [LARGE SCALE GENOMIC DNA]</scope>
    <source>
        <strain evidence="16 17">P105</strain>
    </source>
</reference>
<dbReference type="SUPFAM" id="SSF56731">
    <property type="entry name" value="DNA primase core"/>
    <property type="match status" value="1"/>
</dbReference>
<feature type="domain" description="Toprim" evidence="15">
    <location>
        <begin position="258"/>
        <end position="339"/>
    </location>
</feature>
<dbReference type="Pfam" id="PF01807">
    <property type="entry name" value="Zn_ribbon_DnaG"/>
    <property type="match status" value="1"/>
</dbReference>
<feature type="zinc finger region" description="CHC2-type" evidence="12 14">
    <location>
        <begin position="39"/>
        <end position="63"/>
    </location>
</feature>
<dbReference type="EC" id="2.7.7.101" evidence="12"/>
<keyword evidence="3 12" id="KW-0808">Transferase</keyword>
<keyword evidence="17" id="KW-1185">Reference proteome</keyword>
<dbReference type="AlphaFoldDB" id="A0A7S7NWM7"/>
<dbReference type="InterPro" id="IPR016136">
    <property type="entry name" value="DNA_helicase_N/primase_C"/>
</dbReference>
<keyword evidence="1 12" id="KW-0240">DNA-directed RNA polymerase</keyword>
<dbReference type="Gene3D" id="3.90.980.10">
    <property type="entry name" value="DNA primase, catalytic core, N-terminal domain"/>
    <property type="match status" value="1"/>
</dbReference>
<dbReference type="NCBIfam" id="TIGR01391">
    <property type="entry name" value="dnaG"/>
    <property type="match status" value="1"/>
</dbReference>
<dbReference type="Gene3D" id="3.90.580.10">
    <property type="entry name" value="Zinc finger, CHC2-type domain"/>
    <property type="match status" value="1"/>
</dbReference>
<dbReference type="Proteomes" id="UP000593892">
    <property type="component" value="Chromosome"/>
</dbReference>
<evidence type="ECO:0000313" key="16">
    <source>
        <dbReference type="EMBL" id="QOY91125.1"/>
    </source>
</evidence>
<keyword evidence="4 12" id="KW-0548">Nucleotidyltransferase</keyword>
<dbReference type="PROSITE" id="PS50880">
    <property type="entry name" value="TOPRIM"/>
    <property type="match status" value="1"/>
</dbReference>
<evidence type="ECO:0000256" key="1">
    <source>
        <dbReference type="ARBA" id="ARBA00022478"/>
    </source>
</evidence>
<keyword evidence="7 12" id="KW-0863">Zinc-finger</keyword>
<dbReference type="InterPro" id="IPR006295">
    <property type="entry name" value="DNA_primase_DnaG"/>
</dbReference>
<keyword evidence="6 12" id="KW-0479">Metal-binding</keyword>